<dbReference type="Proteomes" id="UP000054359">
    <property type="component" value="Unassembled WGS sequence"/>
</dbReference>
<proteinExistence type="predicted"/>
<gene>
    <name evidence="2" type="ORF">X975_06139</name>
    <name evidence="1" type="ORF">X975_21406</name>
</gene>
<evidence type="ECO:0000313" key="3">
    <source>
        <dbReference type="Proteomes" id="UP000054359"/>
    </source>
</evidence>
<keyword evidence="3" id="KW-1185">Reference proteome</keyword>
<organism evidence="1 3">
    <name type="scientific">Stegodyphus mimosarum</name>
    <name type="common">African social velvet spider</name>
    <dbReference type="NCBI Taxonomy" id="407821"/>
    <lineage>
        <taxon>Eukaryota</taxon>
        <taxon>Metazoa</taxon>
        <taxon>Ecdysozoa</taxon>
        <taxon>Arthropoda</taxon>
        <taxon>Chelicerata</taxon>
        <taxon>Arachnida</taxon>
        <taxon>Araneae</taxon>
        <taxon>Araneomorphae</taxon>
        <taxon>Entelegynae</taxon>
        <taxon>Eresoidea</taxon>
        <taxon>Eresidae</taxon>
        <taxon>Stegodyphus</taxon>
    </lineage>
</organism>
<evidence type="ECO:0000313" key="1">
    <source>
        <dbReference type="EMBL" id="KFM58620.1"/>
    </source>
</evidence>
<feature type="non-terminal residue" evidence="1">
    <location>
        <position position="38"/>
    </location>
</feature>
<sequence length="38" mass="4682">MLWPCADHCEINRILRQFEEFPVWCFSRRCPTNRTVIL</sequence>
<accession>A0A087T0I1</accession>
<name>A0A087T0I1_STEMI</name>
<reference evidence="1 3" key="1">
    <citation type="submission" date="2013-11" db="EMBL/GenBank/DDBJ databases">
        <title>Genome sequencing of Stegodyphus mimosarum.</title>
        <authorList>
            <person name="Bechsgaard J."/>
        </authorList>
    </citation>
    <scope>NUCLEOTIDE SEQUENCE [LARGE SCALE GENOMIC DNA]</scope>
</reference>
<dbReference type="EMBL" id="KK112821">
    <property type="protein sequence ID" value="KFM58620.1"/>
    <property type="molecule type" value="Genomic_DNA"/>
</dbReference>
<protein>
    <submittedName>
        <fullName evidence="1">Uncharacterized protein</fullName>
    </submittedName>
</protein>
<dbReference type="EMBL" id="KK121743">
    <property type="protein sequence ID" value="KFM81124.1"/>
    <property type="molecule type" value="Genomic_DNA"/>
</dbReference>
<evidence type="ECO:0000313" key="2">
    <source>
        <dbReference type="EMBL" id="KFM81124.1"/>
    </source>
</evidence>
<dbReference type="AlphaFoldDB" id="A0A087T0I1"/>